<dbReference type="Proteomes" id="UP000199643">
    <property type="component" value="Unassembled WGS sequence"/>
</dbReference>
<proteinExistence type="predicted"/>
<protein>
    <submittedName>
        <fullName evidence="1">Uncharacterized protein</fullName>
    </submittedName>
</protein>
<dbReference type="AlphaFoldDB" id="A0A1G8D7C9"/>
<organism evidence="1 2">
    <name type="scientific">Pedobacter terrae</name>
    <dbReference type="NCBI Taxonomy" id="405671"/>
    <lineage>
        <taxon>Bacteria</taxon>
        <taxon>Pseudomonadati</taxon>
        <taxon>Bacteroidota</taxon>
        <taxon>Sphingobacteriia</taxon>
        <taxon>Sphingobacteriales</taxon>
        <taxon>Sphingobacteriaceae</taxon>
        <taxon>Pedobacter</taxon>
    </lineage>
</organism>
<dbReference type="RefSeq" id="WP_090504137.1">
    <property type="nucleotide sequence ID" value="NZ_FNCH01000028.1"/>
</dbReference>
<sequence>MVQLAVELIQLPNLTEQDLIEEFTSNLDRYSWTDLFNVLDHEITPIVKVIVRAAIHSKEREKPFNLTLERATSRVKQIQNTKRKNFVRRTFKKWGIFCMQEIVKLYPDYLEAMLPLDLVIKRKKAKAKKTKPRNDFRARQLAKYDIAYHTTDSSSKEFNKICEPIASLTHADLKKAPIRLTVTLSGEKYQYSFHWNTDEREIKEFHALANKAGVTHEQLGQYRANTLIKF</sequence>
<dbReference type="EMBL" id="FNCH01000028">
    <property type="protein sequence ID" value="SDH53655.1"/>
    <property type="molecule type" value="Genomic_DNA"/>
</dbReference>
<keyword evidence="2" id="KW-1185">Reference proteome</keyword>
<evidence type="ECO:0000313" key="2">
    <source>
        <dbReference type="Proteomes" id="UP000199643"/>
    </source>
</evidence>
<dbReference type="OrthoDB" id="788836at2"/>
<name>A0A1G8D7C9_9SPHI</name>
<gene>
    <name evidence="1" type="ORF">SAMN05421827_12835</name>
</gene>
<dbReference type="STRING" id="405671.SAMN05421827_12835"/>
<reference evidence="2" key="1">
    <citation type="submission" date="2016-10" db="EMBL/GenBank/DDBJ databases">
        <authorList>
            <person name="Varghese N."/>
            <person name="Submissions S."/>
        </authorList>
    </citation>
    <scope>NUCLEOTIDE SEQUENCE [LARGE SCALE GENOMIC DNA]</scope>
    <source>
        <strain evidence="2">DSM 17933</strain>
    </source>
</reference>
<accession>A0A1G8D7C9</accession>
<evidence type="ECO:0000313" key="1">
    <source>
        <dbReference type="EMBL" id="SDH53655.1"/>
    </source>
</evidence>